<protein>
    <submittedName>
        <fullName evidence="2">Uncharacterized protein</fullName>
    </submittedName>
</protein>
<keyword evidence="1" id="KW-0472">Membrane</keyword>
<keyword evidence="1" id="KW-1133">Transmembrane helix</keyword>
<accession>A0ABW2AKB5</accession>
<feature type="transmembrane region" description="Helical" evidence="1">
    <location>
        <begin position="94"/>
        <end position="115"/>
    </location>
</feature>
<gene>
    <name evidence="2" type="ORF">ACFQDH_17875</name>
</gene>
<proteinExistence type="predicted"/>
<keyword evidence="3" id="KW-1185">Reference proteome</keyword>
<dbReference type="RefSeq" id="WP_382403739.1">
    <property type="nucleotide sequence ID" value="NZ_JBHSWH010000001.1"/>
</dbReference>
<sequence length="175" mass="17900">MDALTGISKTDALQQLSVNAATLSRPGMLQTIALGLRAGAAGTTVLSLVTYADMAARGRPSSSAPEQLAARMAGTIGIPLRKGEQQAEARAQGWGALLGIGSGLVAGVTCSFLVRRCRPRDVVLATVLSAGVMLASDVPLVAAGLTDPRTWGMSGWLSDIVPHAAYGMTTALALR</sequence>
<name>A0ABW2AKB5_9MICO</name>
<evidence type="ECO:0000313" key="3">
    <source>
        <dbReference type="Proteomes" id="UP001596298"/>
    </source>
</evidence>
<dbReference type="EMBL" id="JBHSWH010000001">
    <property type="protein sequence ID" value="MFC6707070.1"/>
    <property type="molecule type" value="Genomic_DNA"/>
</dbReference>
<evidence type="ECO:0000313" key="2">
    <source>
        <dbReference type="EMBL" id="MFC6707070.1"/>
    </source>
</evidence>
<keyword evidence="1" id="KW-0812">Transmembrane</keyword>
<comment type="caution">
    <text evidence="2">The sequence shown here is derived from an EMBL/GenBank/DDBJ whole genome shotgun (WGS) entry which is preliminary data.</text>
</comment>
<evidence type="ECO:0000256" key="1">
    <source>
        <dbReference type="SAM" id="Phobius"/>
    </source>
</evidence>
<feature type="transmembrane region" description="Helical" evidence="1">
    <location>
        <begin position="122"/>
        <end position="143"/>
    </location>
</feature>
<organism evidence="2 3">
    <name type="scientific">Flexivirga alba</name>
    <dbReference type="NCBI Taxonomy" id="702742"/>
    <lineage>
        <taxon>Bacteria</taxon>
        <taxon>Bacillati</taxon>
        <taxon>Actinomycetota</taxon>
        <taxon>Actinomycetes</taxon>
        <taxon>Micrococcales</taxon>
        <taxon>Dermacoccaceae</taxon>
        <taxon>Flexivirga</taxon>
    </lineage>
</organism>
<dbReference type="Proteomes" id="UP001596298">
    <property type="component" value="Unassembled WGS sequence"/>
</dbReference>
<reference evidence="3" key="1">
    <citation type="journal article" date="2019" name="Int. J. Syst. Evol. Microbiol.">
        <title>The Global Catalogue of Microorganisms (GCM) 10K type strain sequencing project: providing services to taxonomists for standard genome sequencing and annotation.</title>
        <authorList>
            <consortium name="The Broad Institute Genomics Platform"/>
            <consortium name="The Broad Institute Genome Sequencing Center for Infectious Disease"/>
            <person name="Wu L."/>
            <person name="Ma J."/>
        </authorList>
    </citation>
    <scope>NUCLEOTIDE SEQUENCE [LARGE SCALE GENOMIC DNA]</scope>
    <source>
        <strain evidence="3">CCUG 58127</strain>
    </source>
</reference>